<proteinExistence type="predicted"/>
<accession>R4WV09</accession>
<reference evidence="1 2" key="2">
    <citation type="journal article" date="2018" name="Int. J. Syst. Evol. Microbiol.">
        <title>Burkholderia insecticola sp. nov., a gut symbiotic bacterium of the bean bug Riptortus pedestris.</title>
        <authorList>
            <person name="Takeshita K."/>
            <person name="Tamaki H."/>
            <person name="Ohbayashi T."/>
            <person name="Meng X.-Y."/>
            <person name="Sone T."/>
            <person name="Mitani Y."/>
            <person name="Peeters C."/>
            <person name="Kikuchi Y."/>
            <person name="Vandamme P."/>
        </authorList>
    </citation>
    <scope>NUCLEOTIDE SEQUENCE [LARGE SCALE GENOMIC DNA]</scope>
    <source>
        <strain evidence="1">RPE64</strain>
    </source>
</reference>
<dbReference type="Gene3D" id="1.25.40.10">
    <property type="entry name" value="Tetratricopeptide repeat domain"/>
    <property type="match status" value="2"/>
</dbReference>
<keyword evidence="2" id="KW-1185">Reference proteome</keyword>
<dbReference type="EMBL" id="AP013059">
    <property type="protein sequence ID" value="BAN24840.1"/>
    <property type="molecule type" value="Genomic_DNA"/>
</dbReference>
<gene>
    <name evidence="1" type="ORF">BRPE64_BCDS01790</name>
</gene>
<dbReference type="SUPFAM" id="SSF48452">
    <property type="entry name" value="TPR-like"/>
    <property type="match status" value="2"/>
</dbReference>
<evidence type="ECO:0000313" key="1">
    <source>
        <dbReference type="EMBL" id="BAN24840.1"/>
    </source>
</evidence>
<dbReference type="HOGENOM" id="CLU_342776_0_0_4"/>
<dbReference type="STRING" id="758793.BRPE64_BCDS01790"/>
<dbReference type="AlphaFoldDB" id="R4WV09"/>
<dbReference type="Proteomes" id="UP000013966">
    <property type="component" value="Chromosome 2"/>
</dbReference>
<dbReference type="InterPro" id="IPR011990">
    <property type="entry name" value="TPR-like_helical_dom_sf"/>
</dbReference>
<sequence length="830" mass="91483">MVSPVGTCRIHTPLRKGAARLPVKLSNARNYGFVHTSAEALQQLRFMFGQQSIPADVQTLVCRPGVSLDAYAKPHVAADLYIVELSSRKLLTVDGYPIQCNYMGRHFSDFFADRARSRKFWAMANIDMMAERRAWLEEEPVFKRLSPGDQNLLARILRRDQPDDEIERELREIAVLVGPERVVFVTHVDATTPDNVLIESRHRLIESVRASAQRIGVPCYDPTALMLEFGQVNALENGGLDLTHFTDAFAESLVSDWYRSFIAPRVFSKGIREDIGRATSRDVPVDDAHSIATAWEAGQLCTASKRVRAVLRASHGSADHRALLARMQWALGDYEGAIGLLDTERQDSGPNERLDLLLMRCHFELGQFEPARKLATAMLADEIETEELLRVSAVSATKLGDRHMALANWKRLFRVSQDGAEAATAVLDLLDASADREGAEEWAREVLIKLPSHDASFAWLWNRATGMNDHTGLMRLAEAPVSLSSAATLELARSAAARGFAVPAAMLSSAQRLSRSDDPEAVDWIARQAEQWLREGNAALHADGLPAAASRIQAGWLLDPMSDDAIRARRALERRMLLDARSAFVAGDHATVIALSNLALDTRTSFPYLDGLRGRTADALGDTHAALEHLRRAARAADAPVSIRMLLARVAVRAERYFEAIEALSQIAADPQADQTARDDAVSQITMLKGRSIRAARDMLARNEYEAAWALLDLVGEAGSVSTEIAPEKKRVIAALRARLRALDLSGNEERVAVAATILRLVPDDAVGLKAAASACMRLHRFADALPHWRALREQSEDVEQIDANIQKCLLWIDRAERHASASAHVAVAV</sequence>
<evidence type="ECO:0000313" key="2">
    <source>
        <dbReference type="Proteomes" id="UP000013966"/>
    </source>
</evidence>
<name>R4WV09_9BURK</name>
<dbReference type="PATRIC" id="fig|758793.3.peg.3086"/>
<dbReference type="KEGG" id="buo:BRPE64_BCDS01790"/>
<protein>
    <submittedName>
        <fullName evidence="1">Tetratricopeptide repeat family protein 1</fullName>
    </submittedName>
</protein>
<reference evidence="1 2" key="1">
    <citation type="journal article" date="2013" name="Genome Announc.">
        <title>Complete Genome Sequence of Burkholderia sp. Strain RPE64, Bacterial Symbiont of the Bean Bug Riptortus pedestris.</title>
        <authorList>
            <person name="Shibata T.F."/>
            <person name="Maeda T."/>
            <person name="Nikoh N."/>
            <person name="Yamaguchi K."/>
            <person name="Oshima K."/>
            <person name="Hattori M."/>
            <person name="Nishiyama T."/>
            <person name="Hasebe M."/>
            <person name="Fukatsu T."/>
            <person name="Kikuchi Y."/>
            <person name="Shigenobu S."/>
        </authorList>
    </citation>
    <scope>NUCLEOTIDE SEQUENCE [LARGE SCALE GENOMIC DNA]</scope>
</reference>
<organism evidence="1 2">
    <name type="scientific">Caballeronia insecticola</name>
    <dbReference type="NCBI Taxonomy" id="758793"/>
    <lineage>
        <taxon>Bacteria</taxon>
        <taxon>Pseudomonadati</taxon>
        <taxon>Pseudomonadota</taxon>
        <taxon>Betaproteobacteria</taxon>
        <taxon>Burkholderiales</taxon>
        <taxon>Burkholderiaceae</taxon>
        <taxon>Caballeronia</taxon>
    </lineage>
</organism>